<dbReference type="InterPro" id="IPR036388">
    <property type="entry name" value="WH-like_DNA-bd_sf"/>
</dbReference>
<evidence type="ECO:0000256" key="2">
    <source>
        <dbReference type="ARBA" id="ARBA00023125"/>
    </source>
</evidence>
<dbReference type="GO" id="GO:0003677">
    <property type="term" value="F:DNA binding"/>
    <property type="evidence" value="ECO:0007669"/>
    <property type="project" value="UniProtKB-KW"/>
</dbReference>
<dbReference type="Gene3D" id="1.10.10.10">
    <property type="entry name" value="Winged helix-like DNA-binding domain superfamily/Winged helix DNA-binding domain"/>
    <property type="match status" value="1"/>
</dbReference>
<dbReference type="CDD" id="cd07377">
    <property type="entry name" value="WHTH_GntR"/>
    <property type="match status" value="1"/>
</dbReference>
<evidence type="ECO:0000259" key="4">
    <source>
        <dbReference type="PROSITE" id="PS50949"/>
    </source>
</evidence>
<evidence type="ECO:0000256" key="3">
    <source>
        <dbReference type="ARBA" id="ARBA00023163"/>
    </source>
</evidence>
<reference evidence="5" key="1">
    <citation type="journal article" date="2014" name="Int. J. Syst. Evol. Microbiol.">
        <title>Complete genome sequence of Corynebacterium casei LMG S-19264T (=DSM 44701T), isolated from a smear-ripened cheese.</title>
        <authorList>
            <consortium name="US DOE Joint Genome Institute (JGI-PGF)"/>
            <person name="Walter F."/>
            <person name="Albersmeier A."/>
            <person name="Kalinowski J."/>
            <person name="Ruckert C."/>
        </authorList>
    </citation>
    <scope>NUCLEOTIDE SEQUENCE</scope>
    <source>
        <strain evidence="5">CGMCC 1.16012</strain>
    </source>
</reference>
<dbReference type="SUPFAM" id="SSF48008">
    <property type="entry name" value="GntR ligand-binding domain-like"/>
    <property type="match status" value="1"/>
</dbReference>
<dbReference type="InterPro" id="IPR008920">
    <property type="entry name" value="TF_FadR/GntR_C"/>
</dbReference>
<proteinExistence type="predicted"/>
<dbReference type="Pfam" id="PF00392">
    <property type="entry name" value="GntR"/>
    <property type="match status" value="1"/>
</dbReference>
<organism evidence="5 6">
    <name type="scientific">Actibacterium pelagium</name>
    <dbReference type="NCBI Taxonomy" id="2029103"/>
    <lineage>
        <taxon>Bacteria</taxon>
        <taxon>Pseudomonadati</taxon>
        <taxon>Pseudomonadota</taxon>
        <taxon>Alphaproteobacteria</taxon>
        <taxon>Rhodobacterales</taxon>
        <taxon>Roseobacteraceae</taxon>
        <taxon>Actibacterium</taxon>
    </lineage>
</organism>
<dbReference type="Proteomes" id="UP000606730">
    <property type="component" value="Unassembled WGS sequence"/>
</dbReference>
<sequence>MIRMAEPTLAEHIANELRRDILRGKLAPGESIKERDNAAEMGVSRTPMREAIRILAKEGLIQLRPSRSPIVARPNFKNVEDHAQVLIALEKLSAELAVKNASDEDISHIAGIVDHMSEHFDTSDPLDMFEIDMSFHTAIADASKNKALAETHRTFLQRLWRARYLAASQRRNRQRVVNEHTLILNALRGRDAKAARAAIDNHLWHLAEDIREVIEKESAANNSAGTPTGDPQ</sequence>
<dbReference type="AlphaFoldDB" id="A0A917ELS3"/>
<dbReference type="InterPro" id="IPR000524">
    <property type="entry name" value="Tscrpt_reg_HTH_GntR"/>
</dbReference>
<dbReference type="PRINTS" id="PR00035">
    <property type="entry name" value="HTHGNTR"/>
</dbReference>
<dbReference type="SUPFAM" id="SSF46785">
    <property type="entry name" value="Winged helix' DNA-binding domain"/>
    <property type="match status" value="1"/>
</dbReference>
<dbReference type="PROSITE" id="PS50949">
    <property type="entry name" value="HTH_GNTR"/>
    <property type="match status" value="1"/>
</dbReference>
<feature type="domain" description="HTH gntR-type" evidence="4">
    <location>
        <begin position="7"/>
        <end position="74"/>
    </location>
</feature>
<evidence type="ECO:0000313" key="5">
    <source>
        <dbReference type="EMBL" id="GGE58408.1"/>
    </source>
</evidence>
<keyword evidence="2" id="KW-0238">DNA-binding</keyword>
<dbReference type="InterPro" id="IPR011711">
    <property type="entry name" value="GntR_C"/>
</dbReference>
<gene>
    <name evidence="5" type="ORF">GCM10011517_27660</name>
</gene>
<protein>
    <submittedName>
        <fullName evidence="5">Transcriptional regulator</fullName>
    </submittedName>
</protein>
<dbReference type="SMART" id="SM00895">
    <property type="entry name" value="FCD"/>
    <property type="match status" value="1"/>
</dbReference>
<dbReference type="SMART" id="SM00345">
    <property type="entry name" value="HTH_GNTR"/>
    <property type="match status" value="1"/>
</dbReference>
<dbReference type="PANTHER" id="PTHR43537:SF50">
    <property type="entry name" value="TRANSCRIPTIONAL REGULATORY PROTEIN"/>
    <property type="match status" value="1"/>
</dbReference>
<dbReference type="EMBL" id="BMKN01000002">
    <property type="protein sequence ID" value="GGE58408.1"/>
    <property type="molecule type" value="Genomic_DNA"/>
</dbReference>
<keyword evidence="3" id="KW-0804">Transcription</keyword>
<keyword evidence="1" id="KW-0805">Transcription regulation</keyword>
<dbReference type="GO" id="GO:0003700">
    <property type="term" value="F:DNA-binding transcription factor activity"/>
    <property type="evidence" value="ECO:0007669"/>
    <property type="project" value="InterPro"/>
</dbReference>
<dbReference type="PANTHER" id="PTHR43537">
    <property type="entry name" value="TRANSCRIPTIONAL REGULATOR, GNTR FAMILY"/>
    <property type="match status" value="1"/>
</dbReference>
<comment type="caution">
    <text evidence="5">The sequence shown here is derived from an EMBL/GenBank/DDBJ whole genome shotgun (WGS) entry which is preliminary data.</text>
</comment>
<dbReference type="InterPro" id="IPR036390">
    <property type="entry name" value="WH_DNA-bd_sf"/>
</dbReference>
<evidence type="ECO:0000313" key="6">
    <source>
        <dbReference type="Proteomes" id="UP000606730"/>
    </source>
</evidence>
<accession>A0A917ELS3</accession>
<dbReference type="Gene3D" id="1.20.120.530">
    <property type="entry name" value="GntR ligand-binding domain-like"/>
    <property type="match status" value="1"/>
</dbReference>
<dbReference type="Pfam" id="PF07729">
    <property type="entry name" value="FCD"/>
    <property type="match status" value="1"/>
</dbReference>
<evidence type="ECO:0000256" key="1">
    <source>
        <dbReference type="ARBA" id="ARBA00023015"/>
    </source>
</evidence>
<reference evidence="5" key="2">
    <citation type="submission" date="2020-09" db="EMBL/GenBank/DDBJ databases">
        <authorList>
            <person name="Sun Q."/>
            <person name="Zhou Y."/>
        </authorList>
    </citation>
    <scope>NUCLEOTIDE SEQUENCE</scope>
    <source>
        <strain evidence="5">CGMCC 1.16012</strain>
    </source>
</reference>
<keyword evidence="6" id="KW-1185">Reference proteome</keyword>
<name>A0A917ELS3_9RHOB</name>